<keyword evidence="1" id="KW-0597">Phosphoprotein</keyword>
<evidence type="ECO:0000259" key="3">
    <source>
        <dbReference type="PROSITE" id="PS50930"/>
    </source>
</evidence>
<evidence type="ECO:0000259" key="2">
    <source>
        <dbReference type="PROSITE" id="PS50110"/>
    </source>
</evidence>
<evidence type="ECO:0000313" key="4">
    <source>
        <dbReference type="EMBL" id="TDW96562.1"/>
    </source>
</evidence>
<feature type="modified residue" description="4-aspartylphosphate" evidence="1">
    <location>
        <position position="54"/>
    </location>
</feature>
<gene>
    <name evidence="4" type="ORF">EDB95_4393</name>
</gene>
<organism evidence="4 5">
    <name type="scientific">Dinghuibacter silviterrae</name>
    <dbReference type="NCBI Taxonomy" id="1539049"/>
    <lineage>
        <taxon>Bacteria</taxon>
        <taxon>Pseudomonadati</taxon>
        <taxon>Bacteroidota</taxon>
        <taxon>Chitinophagia</taxon>
        <taxon>Chitinophagales</taxon>
        <taxon>Chitinophagaceae</taxon>
        <taxon>Dinghuibacter</taxon>
    </lineage>
</organism>
<dbReference type="Pfam" id="PF00072">
    <property type="entry name" value="Response_reg"/>
    <property type="match status" value="1"/>
</dbReference>
<dbReference type="SMART" id="SM00850">
    <property type="entry name" value="LytTR"/>
    <property type="match status" value="1"/>
</dbReference>
<dbReference type="Pfam" id="PF04397">
    <property type="entry name" value="LytTR"/>
    <property type="match status" value="1"/>
</dbReference>
<dbReference type="AlphaFoldDB" id="A0A4V3GKQ8"/>
<dbReference type="InterPro" id="IPR007492">
    <property type="entry name" value="LytTR_DNA-bd_dom"/>
</dbReference>
<accession>A0A4V3GKQ8</accession>
<dbReference type="Gene3D" id="2.40.50.1020">
    <property type="entry name" value="LytTr DNA-binding domain"/>
    <property type="match status" value="1"/>
</dbReference>
<dbReference type="InterPro" id="IPR046947">
    <property type="entry name" value="LytR-like"/>
</dbReference>
<dbReference type="Proteomes" id="UP000294498">
    <property type="component" value="Unassembled WGS sequence"/>
</dbReference>
<dbReference type="EMBL" id="SODV01000002">
    <property type="protein sequence ID" value="TDW96562.1"/>
    <property type="molecule type" value="Genomic_DNA"/>
</dbReference>
<proteinExistence type="predicted"/>
<reference evidence="4 5" key="1">
    <citation type="submission" date="2019-03" db="EMBL/GenBank/DDBJ databases">
        <title>Genomic Encyclopedia of Type Strains, Phase IV (KMG-IV): sequencing the most valuable type-strain genomes for metagenomic binning, comparative biology and taxonomic classification.</title>
        <authorList>
            <person name="Goeker M."/>
        </authorList>
    </citation>
    <scope>NUCLEOTIDE SEQUENCE [LARGE SCALE GENOMIC DNA]</scope>
    <source>
        <strain evidence="4 5">DSM 100059</strain>
    </source>
</reference>
<feature type="domain" description="Response regulatory" evidence="2">
    <location>
        <begin position="3"/>
        <end position="114"/>
    </location>
</feature>
<dbReference type="InterPro" id="IPR011006">
    <property type="entry name" value="CheY-like_superfamily"/>
</dbReference>
<evidence type="ECO:0000256" key="1">
    <source>
        <dbReference type="PROSITE-ProRule" id="PRU00169"/>
    </source>
</evidence>
<dbReference type="GO" id="GO:0003677">
    <property type="term" value="F:DNA binding"/>
    <property type="evidence" value="ECO:0007669"/>
    <property type="project" value="InterPro"/>
</dbReference>
<comment type="caution">
    <text evidence="4">The sequence shown here is derived from an EMBL/GenBank/DDBJ whole genome shotgun (WGS) entry which is preliminary data.</text>
</comment>
<dbReference type="PANTHER" id="PTHR37299:SF1">
    <property type="entry name" value="STAGE 0 SPORULATION PROTEIN A HOMOLOG"/>
    <property type="match status" value="1"/>
</dbReference>
<dbReference type="PANTHER" id="PTHR37299">
    <property type="entry name" value="TRANSCRIPTIONAL REGULATOR-RELATED"/>
    <property type="match status" value="1"/>
</dbReference>
<dbReference type="SUPFAM" id="SSF52172">
    <property type="entry name" value="CheY-like"/>
    <property type="match status" value="1"/>
</dbReference>
<feature type="domain" description="HTH LytTR-type" evidence="3">
    <location>
        <begin position="130"/>
        <end position="203"/>
    </location>
</feature>
<dbReference type="SMART" id="SM00448">
    <property type="entry name" value="REC"/>
    <property type="match status" value="1"/>
</dbReference>
<dbReference type="InterPro" id="IPR001789">
    <property type="entry name" value="Sig_transdc_resp-reg_receiver"/>
</dbReference>
<keyword evidence="5" id="KW-1185">Reference proteome</keyword>
<dbReference type="RefSeq" id="WP_246073760.1">
    <property type="nucleotide sequence ID" value="NZ_SODV01000002.1"/>
</dbReference>
<evidence type="ECO:0000313" key="5">
    <source>
        <dbReference type="Proteomes" id="UP000294498"/>
    </source>
</evidence>
<sequence length="230" mass="25985">MMTAIAIDDEPIALEVVKSLAEKVPFLDLRASFTDAFQALDYLQKNKTDLIFLDIKMPDISGLELLKSLPQPPMVVFTTAYAEHAVQSFELDAIDYLLKPFSLSRFLKACNKAQELLQLRTNKDFASPVIFVKSGYDQVRVSLQDILFVESAGNYMQFITPTGKILSRLTMAEAQALLPGNQFFRIHRSYIINRNRIDRIEKTQVWLGDFCVPIGAGFTQTLEQIVGGQR</sequence>
<dbReference type="PROSITE" id="PS50110">
    <property type="entry name" value="RESPONSE_REGULATORY"/>
    <property type="match status" value="1"/>
</dbReference>
<dbReference type="Gene3D" id="3.40.50.2300">
    <property type="match status" value="1"/>
</dbReference>
<dbReference type="GO" id="GO:0000156">
    <property type="term" value="F:phosphorelay response regulator activity"/>
    <property type="evidence" value="ECO:0007669"/>
    <property type="project" value="InterPro"/>
</dbReference>
<name>A0A4V3GKQ8_9BACT</name>
<protein>
    <submittedName>
        <fullName evidence="4">LytTR family two component transcriptional regulator</fullName>
    </submittedName>
</protein>
<dbReference type="PROSITE" id="PS50930">
    <property type="entry name" value="HTH_LYTTR"/>
    <property type="match status" value="1"/>
</dbReference>